<keyword evidence="1" id="KW-1133">Transmembrane helix</keyword>
<reference evidence="2 3" key="1">
    <citation type="submission" date="2018-07" db="EMBL/GenBank/DDBJ databases">
        <title>Freshwater and sediment microbial communities from various areas in North America, analyzing microbe dynamics in response to fracking.</title>
        <authorList>
            <person name="Lamendella R."/>
        </authorList>
    </citation>
    <scope>NUCLEOTIDE SEQUENCE [LARGE SCALE GENOMIC DNA]</scope>
    <source>
        <strain evidence="2 3">160A</strain>
    </source>
</reference>
<keyword evidence="1" id="KW-0472">Membrane</keyword>
<protein>
    <submittedName>
        <fullName evidence="2">Uncharacterized protein</fullName>
    </submittedName>
</protein>
<dbReference type="Proteomes" id="UP000252733">
    <property type="component" value="Unassembled WGS sequence"/>
</dbReference>
<dbReference type="EMBL" id="QPIZ01000007">
    <property type="protein sequence ID" value="RCW36754.1"/>
    <property type="molecule type" value="Genomic_DNA"/>
</dbReference>
<evidence type="ECO:0000313" key="2">
    <source>
        <dbReference type="EMBL" id="RCW36754.1"/>
    </source>
</evidence>
<evidence type="ECO:0000313" key="3">
    <source>
        <dbReference type="Proteomes" id="UP000252733"/>
    </source>
</evidence>
<organism evidence="2 3">
    <name type="scientific">Marinilabilia salmonicolor</name>
    <dbReference type="NCBI Taxonomy" id="989"/>
    <lineage>
        <taxon>Bacteria</taxon>
        <taxon>Pseudomonadati</taxon>
        <taxon>Bacteroidota</taxon>
        <taxon>Bacteroidia</taxon>
        <taxon>Marinilabiliales</taxon>
        <taxon>Marinilabiliaceae</taxon>
        <taxon>Marinilabilia</taxon>
    </lineage>
</organism>
<dbReference type="AlphaFoldDB" id="A0A368VAR7"/>
<evidence type="ECO:0000256" key="1">
    <source>
        <dbReference type="SAM" id="Phobius"/>
    </source>
</evidence>
<keyword evidence="1" id="KW-0812">Transmembrane</keyword>
<feature type="transmembrane region" description="Helical" evidence="1">
    <location>
        <begin position="16"/>
        <end position="36"/>
    </location>
</feature>
<accession>A0A368VAR7</accession>
<comment type="caution">
    <text evidence="2">The sequence shown here is derived from an EMBL/GenBank/DDBJ whole genome shotgun (WGS) entry which is preliminary data.</text>
</comment>
<keyword evidence="3" id="KW-1185">Reference proteome</keyword>
<name>A0A368VAR7_9BACT</name>
<proteinExistence type="predicted"/>
<sequence>MPTEIFRSVSRCWVDVVLFVIAVSSLTLTLSIRIFLDQHHIYKKEINEKQHQAFYDIIENLQLCDEPFTNQETWRYHLTYPSKNELISYTGGICNGKGLLKEAIEELGLTAEFSKQED</sequence>
<gene>
    <name evidence="2" type="ORF">DFO77_10745</name>
</gene>